<dbReference type="PANTHER" id="PTHR43179">
    <property type="entry name" value="RHAMNOSYLTRANSFERASE WBBL"/>
    <property type="match status" value="1"/>
</dbReference>
<evidence type="ECO:0000256" key="3">
    <source>
        <dbReference type="ARBA" id="ARBA00022679"/>
    </source>
</evidence>
<dbReference type="Proteomes" id="UP000594759">
    <property type="component" value="Chromosome"/>
</dbReference>
<dbReference type="GO" id="GO:0016757">
    <property type="term" value="F:glycosyltransferase activity"/>
    <property type="evidence" value="ECO:0007669"/>
    <property type="project" value="UniProtKB-KW"/>
</dbReference>
<reference evidence="5 6" key="1">
    <citation type="submission" date="2020-11" db="EMBL/GenBank/DDBJ databases">
        <title>Pedobacter endophytica, an endophytic bacteria isolated form Carex pumila.</title>
        <authorList>
            <person name="Peng Y."/>
            <person name="Jiang L."/>
            <person name="Lee J."/>
        </authorList>
    </citation>
    <scope>NUCLEOTIDE SEQUENCE [LARGE SCALE GENOMIC DNA]</scope>
    <source>
        <strain evidence="5 6">JBR3-12</strain>
    </source>
</reference>
<evidence type="ECO:0000256" key="1">
    <source>
        <dbReference type="ARBA" id="ARBA00006739"/>
    </source>
</evidence>
<dbReference type="RefSeq" id="WP_196099395.1">
    <property type="nucleotide sequence ID" value="NZ_CP064939.1"/>
</dbReference>
<dbReference type="Gene3D" id="3.90.550.10">
    <property type="entry name" value="Spore Coat Polysaccharide Biosynthesis Protein SpsA, Chain A"/>
    <property type="match status" value="1"/>
</dbReference>
<dbReference type="PANTHER" id="PTHR43179:SF12">
    <property type="entry name" value="GALACTOFURANOSYLTRANSFERASE GLFT2"/>
    <property type="match status" value="1"/>
</dbReference>
<feature type="domain" description="Glycosyltransferase 2-like" evidence="4">
    <location>
        <begin position="5"/>
        <end position="110"/>
    </location>
</feature>
<name>A0A7S9PZR5_9SPHI</name>
<protein>
    <submittedName>
        <fullName evidence="5">Glycosyltransferase family 2 protein</fullName>
    </submittedName>
</protein>
<dbReference type="KEGG" id="pex:IZT61_01215"/>
<sequence length="287" mass="32271">MKIAVLLTTYNRRDKTVACINSLKAQHNLGDIELTVFLTDDNSADNTVEAVTEIFPDARILRGSGSLFWAGGMRSSWNEALKSQFDFYLLLNDDTVLANHTLRTLVNSYQTVYKQTQNEAIIVGSTSEFGESKVISYGGKKLTSKYDIKYATAFSETEIVACDLGNANIMLVPHAIVNKIGILSTVYTHGIADYDYTLQAKRNKFGVYVAPGVLGHCIDDHGNNWKSSQNSTLKERITFLKSPKGLAYHEHLHLIKTFFPLSLPMAFVKLWLKTLFPFLWDKFKTTH</sequence>
<comment type="similarity">
    <text evidence="1">Belongs to the glycosyltransferase 2 family.</text>
</comment>
<accession>A0A7S9PZR5</accession>
<evidence type="ECO:0000313" key="6">
    <source>
        <dbReference type="Proteomes" id="UP000594759"/>
    </source>
</evidence>
<evidence type="ECO:0000313" key="5">
    <source>
        <dbReference type="EMBL" id="QPH39937.1"/>
    </source>
</evidence>
<dbReference type="InterPro" id="IPR001173">
    <property type="entry name" value="Glyco_trans_2-like"/>
</dbReference>
<dbReference type="Pfam" id="PF00535">
    <property type="entry name" value="Glycos_transf_2"/>
    <property type="match status" value="1"/>
</dbReference>
<keyword evidence="2" id="KW-0328">Glycosyltransferase</keyword>
<proteinExistence type="inferred from homology"/>
<dbReference type="InterPro" id="IPR029044">
    <property type="entry name" value="Nucleotide-diphossugar_trans"/>
</dbReference>
<evidence type="ECO:0000259" key="4">
    <source>
        <dbReference type="Pfam" id="PF00535"/>
    </source>
</evidence>
<organism evidence="5 6">
    <name type="scientific">Pedobacter endophyticus</name>
    <dbReference type="NCBI Taxonomy" id="2789740"/>
    <lineage>
        <taxon>Bacteria</taxon>
        <taxon>Pseudomonadati</taxon>
        <taxon>Bacteroidota</taxon>
        <taxon>Sphingobacteriia</taxon>
        <taxon>Sphingobacteriales</taxon>
        <taxon>Sphingobacteriaceae</taxon>
        <taxon>Pedobacter</taxon>
    </lineage>
</organism>
<dbReference type="EMBL" id="CP064939">
    <property type="protein sequence ID" value="QPH39937.1"/>
    <property type="molecule type" value="Genomic_DNA"/>
</dbReference>
<keyword evidence="6" id="KW-1185">Reference proteome</keyword>
<dbReference type="AlphaFoldDB" id="A0A7S9PZR5"/>
<evidence type="ECO:0000256" key="2">
    <source>
        <dbReference type="ARBA" id="ARBA00022676"/>
    </source>
</evidence>
<gene>
    <name evidence="5" type="ORF">IZT61_01215</name>
</gene>
<dbReference type="SUPFAM" id="SSF53448">
    <property type="entry name" value="Nucleotide-diphospho-sugar transferases"/>
    <property type="match status" value="1"/>
</dbReference>
<keyword evidence="3 5" id="KW-0808">Transferase</keyword>